<dbReference type="AlphaFoldDB" id="A0A1S1N4S4"/>
<sequence>MSNDMHSTLNNWVQELESETEIVSSEEINEEANSNMVSFGFNDTVLNDWGKDSVQEFIKSCAELYERKSLGISMVFYSWFDEMAGQIRISAVSQTHGKLPFRCKVNPVKLSEIVNGIYSDDSGLYTRGELDVWCKNI</sequence>
<dbReference type="RefSeq" id="WP_070992815.1">
    <property type="nucleotide sequence ID" value="NZ_CBCSHD010000009.1"/>
</dbReference>
<reference evidence="1 2" key="1">
    <citation type="submission" date="2016-10" db="EMBL/GenBank/DDBJ databases">
        <title>Pseudoalteromonas amylolytica sp. nov., isolated from the surface seawater.</title>
        <authorList>
            <person name="Wu Y.-H."/>
            <person name="Cheng H."/>
            <person name="Jin X.-B."/>
            <person name="Wang C.-S."/>
            <person name="Xu X.-W."/>
        </authorList>
    </citation>
    <scope>NUCLEOTIDE SEQUENCE [LARGE SCALE GENOMIC DNA]</scope>
    <source>
        <strain evidence="1 2">JCM 12483</strain>
    </source>
</reference>
<organism evidence="1 2">
    <name type="scientific">Pseudoalteromonas byunsanensis</name>
    <dbReference type="NCBI Taxonomy" id="327939"/>
    <lineage>
        <taxon>Bacteria</taxon>
        <taxon>Pseudomonadati</taxon>
        <taxon>Pseudomonadota</taxon>
        <taxon>Gammaproteobacteria</taxon>
        <taxon>Alteromonadales</taxon>
        <taxon>Pseudoalteromonadaceae</taxon>
        <taxon>Pseudoalteromonas</taxon>
    </lineage>
</organism>
<protein>
    <submittedName>
        <fullName evidence="1">Uncharacterized protein</fullName>
    </submittedName>
</protein>
<proteinExistence type="predicted"/>
<name>A0A1S1N4S4_9GAMM</name>
<dbReference type="EMBL" id="MNAN01000034">
    <property type="protein sequence ID" value="OHU94377.1"/>
    <property type="molecule type" value="Genomic_DNA"/>
</dbReference>
<gene>
    <name evidence="1" type="ORF">BIW53_14965</name>
</gene>
<dbReference type="Proteomes" id="UP000180253">
    <property type="component" value="Unassembled WGS sequence"/>
</dbReference>
<dbReference type="OrthoDB" id="7069284at2"/>
<keyword evidence="2" id="KW-1185">Reference proteome</keyword>
<comment type="caution">
    <text evidence="1">The sequence shown here is derived from an EMBL/GenBank/DDBJ whole genome shotgun (WGS) entry which is preliminary data.</text>
</comment>
<evidence type="ECO:0000313" key="1">
    <source>
        <dbReference type="EMBL" id="OHU94377.1"/>
    </source>
</evidence>
<accession>A0A1S1N4S4</accession>
<evidence type="ECO:0000313" key="2">
    <source>
        <dbReference type="Proteomes" id="UP000180253"/>
    </source>
</evidence>